<proteinExistence type="predicted"/>
<organism evidence="1 2">
    <name type="scientific">Syncephalis pseudoplumigaleata</name>
    <dbReference type="NCBI Taxonomy" id="1712513"/>
    <lineage>
        <taxon>Eukaryota</taxon>
        <taxon>Fungi</taxon>
        <taxon>Fungi incertae sedis</taxon>
        <taxon>Zoopagomycota</taxon>
        <taxon>Zoopagomycotina</taxon>
        <taxon>Zoopagomycetes</taxon>
        <taxon>Zoopagales</taxon>
        <taxon>Piptocephalidaceae</taxon>
        <taxon>Syncephalis</taxon>
    </lineage>
</organism>
<dbReference type="AlphaFoldDB" id="A0A4P9YTJ6"/>
<dbReference type="OrthoDB" id="2448307at2759"/>
<reference evidence="2" key="1">
    <citation type="journal article" date="2018" name="Nat. Microbiol.">
        <title>Leveraging single-cell genomics to expand the fungal tree of life.</title>
        <authorList>
            <person name="Ahrendt S.R."/>
            <person name="Quandt C.A."/>
            <person name="Ciobanu D."/>
            <person name="Clum A."/>
            <person name="Salamov A."/>
            <person name="Andreopoulos B."/>
            <person name="Cheng J.F."/>
            <person name="Woyke T."/>
            <person name="Pelin A."/>
            <person name="Henrissat B."/>
            <person name="Reynolds N.K."/>
            <person name="Benny G.L."/>
            <person name="Smith M.E."/>
            <person name="James T.Y."/>
            <person name="Grigoriev I.V."/>
        </authorList>
    </citation>
    <scope>NUCLEOTIDE SEQUENCE [LARGE SCALE GENOMIC DNA]</scope>
    <source>
        <strain evidence="2">Benny S71-1</strain>
    </source>
</reference>
<dbReference type="Proteomes" id="UP000278143">
    <property type="component" value="Unassembled WGS sequence"/>
</dbReference>
<name>A0A4P9YTJ6_9FUNG</name>
<accession>A0A4P9YTJ6</accession>
<sequence length="131" mass="14706">MTLSRNPGSSNSRSPITRKIGRFVPLENHWFLGHSEKGSLYVRLALLSSIIQAVVIISLETLVYRQYNSEVQIIYTHKHELTGLDLKKTQIISAYHLIFLMAQVFQFIVCADAVSARAQDAVMARDAAGRC</sequence>
<protein>
    <submittedName>
        <fullName evidence="1">Uncharacterized protein</fullName>
    </submittedName>
</protein>
<dbReference type="EMBL" id="KZ991098">
    <property type="protein sequence ID" value="RKP23313.1"/>
    <property type="molecule type" value="Genomic_DNA"/>
</dbReference>
<gene>
    <name evidence="1" type="ORF">SYNPS1DRAFT_24656</name>
</gene>
<keyword evidence="2" id="KW-1185">Reference proteome</keyword>
<evidence type="ECO:0000313" key="2">
    <source>
        <dbReference type="Proteomes" id="UP000278143"/>
    </source>
</evidence>
<evidence type="ECO:0000313" key="1">
    <source>
        <dbReference type="EMBL" id="RKP23313.1"/>
    </source>
</evidence>